<organism evidence="2 3">
    <name type="scientific">Trichodelitschia bisporula</name>
    <dbReference type="NCBI Taxonomy" id="703511"/>
    <lineage>
        <taxon>Eukaryota</taxon>
        <taxon>Fungi</taxon>
        <taxon>Dikarya</taxon>
        <taxon>Ascomycota</taxon>
        <taxon>Pezizomycotina</taxon>
        <taxon>Dothideomycetes</taxon>
        <taxon>Dothideomycetes incertae sedis</taxon>
        <taxon>Phaeotrichales</taxon>
        <taxon>Phaeotrichaceae</taxon>
        <taxon>Trichodelitschia</taxon>
    </lineage>
</organism>
<name>A0A6G1HNS7_9PEZI</name>
<feature type="region of interest" description="Disordered" evidence="1">
    <location>
        <begin position="81"/>
        <end position="154"/>
    </location>
</feature>
<proteinExistence type="predicted"/>
<dbReference type="AlphaFoldDB" id="A0A6G1HNS7"/>
<protein>
    <submittedName>
        <fullName evidence="2">Uncharacterized protein</fullName>
    </submittedName>
</protein>
<evidence type="ECO:0000256" key="1">
    <source>
        <dbReference type="SAM" id="MobiDB-lite"/>
    </source>
</evidence>
<keyword evidence="3" id="KW-1185">Reference proteome</keyword>
<feature type="compositionally biased region" description="Polar residues" evidence="1">
    <location>
        <begin position="100"/>
        <end position="118"/>
    </location>
</feature>
<evidence type="ECO:0000313" key="2">
    <source>
        <dbReference type="EMBL" id="KAF2397564.1"/>
    </source>
</evidence>
<evidence type="ECO:0000313" key="3">
    <source>
        <dbReference type="Proteomes" id="UP000799640"/>
    </source>
</evidence>
<gene>
    <name evidence="2" type="ORF">EJ06DRAFT_584484</name>
</gene>
<sequence>MSRHPVDGDGYRMGPPGEQRRPSGQFAQTWSYTIFPWDVPGGLGQGNYMPAPAPGMPTGLPYPGPPMPGYPYMPPGGLPQMAPSGMSNPPQLPALMPPGSNEQVSTPSTDSELSNPASTRAVLGDDGGRASQISPREHMSGRAEGFSSDAGAEGERTYVDVIDEYERNAQGKEELYVVMKTTVVPSSKDKDKGKGRSADV</sequence>
<feature type="compositionally biased region" description="Basic and acidic residues" evidence="1">
    <location>
        <begin position="1"/>
        <end position="10"/>
    </location>
</feature>
<dbReference type="EMBL" id="ML996703">
    <property type="protein sequence ID" value="KAF2397564.1"/>
    <property type="molecule type" value="Genomic_DNA"/>
</dbReference>
<feature type="region of interest" description="Disordered" evidence="1">
    <location>
        <begin position="1"/>
        <end position="24"/>
    </location>
</feature>
<accession>A0A6G1HNS7</accession>
<dbReference type="Proteomes" id="UP000799640">
    <property type="component" value="Unassembled WGS sequence"/>
</dbReference>
<reference evidence="2" key="1">
    <citation type="journal article" date="2020" name="Stud. Mycol.">
        <title>101 Dothideomycetes genomes: a test case for predicting lifestyles and emergence of pathogens.</title>
        <authorList>
            <person name="Haridas S."/>
            <person name="Albert R."/>
            <person name="Binder M."/>
            <person name="Bloem J."/>
            <person name="Labutti K."/>
            <person name="Salamov A."/>
            <person name="Andreopoulos B."/>
            <person name="Baker S."/>
            <person name="Barry K."/>
            <person name="Bills G."/>
            <person name="Bluhm B."/>
            <person name="Cannon C."/>
            <person name="Castanera R."/>
            <person name="Culley D."/>
            <person name="Daum C."/>
            <person name="Ezra D."/>
            <person name="Gonzalez J."/>
            <person name="Henrissat B."/>
            <person name="Kuo A."/>
            <person name="Liang C."/>
            <person name="Lipzen A."/>
            <person name="Lutzoni F."/>
            <person name="Magnuson J."/>
            <person name="Mondo S."/>
            <person name="Nolan M."/>
            <person name="Ohm R."/>
            <person name="Pangilinan J."/>
            <person name="Park H.-J."/>
            <person name="Ramirez L."/>
            <person name="Alfaro M."/>
            <person name="Sun H."/>
            <person name="Tritt A."/>
            <person name="Yoshinaga Y."/>
            <person name="Zwiers L.-H."/>
            <person name="Turgeon B."/>
            <person name="Goodwin S."/>
            <person name="Spatafora J."/>
            <person name="Crous P."/>
            <person name="Grigoriev I."/>
        </authorList>
    </citation>
    <scope>NUCLEOTIDE SEQUENCE</scope>
    <source>
        <strain evidence="2">CBS 262.69</strain>
    </source>
</reference>